<sequence length="571" mass="63700">MFLSHKVTELEEETIVTLYLDPQLTEYADEFSAKKEEQSFKYSVFQYVQTHLPSVKATAIRVMAGSILVTVIPFSTDKVSANEPTATAVNVNAATTYIVKPGDSLYLISKQLGISVDSLKQANNLTSDIIHVGQVLKVPTVGQKSSDTSVVLKGPKGEIGYVKVVKRINLWKRDVNGKLEFVRVLNPGERYRVYGEDQKYGGQYDVGARHYITKMAGYIEFEGVSNTVVKEPTQTSLPTPDTDVRGPRGEIGHIHIKKRINLWKRVNGKLEYVRVLNPGEVYRVYRMDDRFGGQFDVGSNHFITNMSGFVDFRPLQPVTQETVGSFYTVQTNDTLSGIALKFKTSVQKIKELNGLTTDTIFVGQRLKIEGDVPSLTSKTYISHTVSQGDTIWGLSVKYGIPQSELLKDNSLTTQSVLRIGQQLRIPQYQIAVKETPTLNHGEYVDWWTEAQYLFPIGAVATVTDFQTGVSFKVKRTIGANHADCEPLTATDTEIAKGLWGGFSWKERAVVVDVNGRKLAASMSFMPHDVQYITNNNFNGHFDIHFNNSTRHIDGKIDVAHQEQIRIAAGSS</sequence>
<dbReference type="Proteomes" id="UP001516662">
    <property type="component" value="Unassembled WGS sequence"/>
</dbReference>
<keyword evidence="3" id="KW-1185">Reference proteome</keyword>
<evidence type="ECO:0000259" key="1">
    <source>
        <dbReference type="PROSITE" id="PS51782"/>
    </source>
</evidence>
<dbReference type="RefSeq" id="WP_193534573.1">
    <property type="nucleotide sequence ID" value="NZ_JADCLJ010000007.1"/>
</dbReference>
<comment type="caution">
    <text evidence="2">The sequence shown here is derived from an EMBL/GenBank/DDBJ whole genome shotgun (WGS) entry which is preliminary data.</text>
</comment>
<evidence type="ECO:0000313" key="3">
    <source>
        <dbReference type="Proteomes" id="UP001516662"/>
    </source>
</evidence>
<feature type="domain" description="LysM" evidence="1">
    <location>
        <begin position="325"/>
        <end position="368"/>
    </location>
</feature>
<gene>
    <name evidence="2" type="ORF">IMZ08_03370</name>
</gene>
<dbReference type="InterPro" id="IPR018392">
    <property type="entry name" value="LysM"/>
</dbReference>
<dbReference type="SMART" id="SM00257">
    <property type="entry name" value="LysM"/>
    <property type="match status" value="3"/>
</dbReference>
<dbReference type="PROSITE" id="PS51782">
    <property type="entry name" value="LYSM"/>
    <property type="match status" value="3"/>
</dbReference>
<accession>A0ABR9QF35</accession>
<name>A0ABR9QF35_9BACI</name>
<feature type="domain" description="LysM" evidence="1">
    <location>
        <begin position="381"/>
        <end position="425"/>
    </location>
</feature>
<dbReference type="EMBL" id="JADCLJ010000007">
    <property type="protein sequence ID" value="MBE4907097.1"/>
    <property type="molecule type" value="Genomic_DNA"/>
</dbReference>
<proteinExistence type="predicted"/>
<dbReference type="PANTHER" id="PTHR33734">
    <property type="entry name" value="LYSM DOMAIN-CONTAINING GPI-ANCHORED PROTEIN 2"/>
    <property type="match status" value="1"/>
</dbReference>
<dbReference type="InterPro" id="IPR036779">
    <property type="entry name" value="LysM_dom_sf"/>
</dbReference>
<dbReference type="Gene3D" id="3.10.350.10">
    <property type="entry name" value="LysM domain"/>
    <property type="match status" value="3"/>
</dbReference>
<feature type="domain" description="LysM" evidence="1">
    <location>
        <begin position="95"/>
        <end position="138"/>
    </location>
</feature>
<dbReference type="Pfam" id="PF01476">
    <property type="entry name" value="LysM"/>
    <property type="match status" value="3"/>
</dbReference>
<dbReference type="PANTHER" id="PTHR33734:SF22">
    <property type="entry name" value="MEMBRANE-BOUND LYTIC MUREIN TRANSGLYCOSYLASE D"/>
    <property type="match status" value="1"/>
</dbReference>
<dbReference type="SUPFAM" id="SSF54106">
    <property type="entry name" value="LysM domain"/>
    <property type="match status" value="3"/>
</dbReference>
<dbReference type="CDD" id="cd00118">
    <property type="entry name" value="LysM"/>
    <property type="match status" value="3"/>
</dbReference>
<reference evidence="2 3" key="1">
    <citation type="submission" date="2020-10" db="EMBL/GenBank/DDBJ databases">
        <title>Bacillus sp. HD4P25, an endophyte from a halophyte.</title>
        <authorList>
            <person name="Sun J.-Q."/>
        </authorList>
    </citation>
    <scope>NUCLEOTIDE SEQUENCE [LARGE SCALE GENOMIC DNA]</scope>
    <source>
        <strain evidence="2 3">YIM 93174</strain>
    </source>
</reference>
<organism evidence="2 3">
    <name type="scientific">Litchfieldia luteola</name>
    <dbReference type="NCBI Taxonomy" id="682179"/>
    <lineage>
        <taxon>Bacteria</taxon>
        <taxon>Bacillati</taxon>
        <taxon>Bacillota</taxon>
        <taxon>Bacilli</taxon>
        <taxon>Bacillales</taxon>
        <taxon>Bacillaceae</taxon>
        <taxon>Litchfieldia</taxon>
    </lineage>
</organism>
<protein>
    <submittedName>
        <fullName evidence="2">LysM peptidoglycan-binding domain-containing protein</fullName>
    </submittedName>
</protein>
<evidence type="ECO:0000313" key="2">
    <source>
        <dbReference type="EMBL" id="MBE4907097.1"/>
    </source>
</evidence>